<dbReference type="AlphaFoldDB" id="A0A934KQS5"/>
<sequence length="95" mass="10742">MATVDPDDDDIERYVVRRYAHDFRRHERRHQIVAAFDNKREFLRLLGELNSDSIVDEPKVILLTGASTTVASSSNAGTVAGSKMAAWCEQRFSTE</sequence>
<proteinExistence type="predicted"/>
<accession>A0A934KQS5</accession>
<gene>
    <name evidence="1" type="ORF">JF887_14190</name>
</gene>
<comment type="caution">
    <text evidence="1">The sequence shown here is derived from an EMBL/GenBank/DDBJ whole genome shotgun (WGS) entry which is preliminary data.</text>
</comment>
<dbReference type="Proteomes" id="UP000614410">
    <property type="component" value="Unassembled WGS sequence"/>
</dbReference>
<name>A0A934KQS5_9BACT</name>
<organism evidence="1 2">
    <name type="scientific">Candidatus Amunia macphersoniae</name>
    <dbReference type="NCBI Taxonomy" id="3127014"/>
    <lineage>
        <taxon>Bacteria</taxon>
        <taxon>Bacillati</taxon>
        <taxon>Candidatus Dormiibacterota</taxon>
        <taxon>Candidatus Dormibacteria</taxon>
        <taxon>Candidatus Aeolococcales</taxon>
        <taxon>Candidatus Aeolococcaceae</taxon>
        <taxon>Candidatus Amunia</taxon>
    </lineage>
</organism>
<reference evidence="1 2" key="1">
    <citation type="submission" date="2020-10" db="EMBL/GenBank/DDBJ databases">
        <title>Ca. Dormibacterota MAGs.</title>
        <authorList>
            <person name="Montgomery K."/>
        </authorList>
    </citation>
    <scope>NUCLEOTIDE SEQUENCE [LARGE SCALE GENOMIC DNA]</scope>
    <source>
        <strain evidence="1">Mitchell_Peninsula_5</strain>
    </source>
</reference>
<dbReference type="EMBL" id="JAEKNN010000064">
    <property type="protein sequence ID" value="MBJ7610555.1"/>
    <property type="molecule type" value="Genomic_DNA"/>
</dbReference>
<evidence type="ECO:0000313" key="2">
    <source>
        <dbReference type="Proteomes" id="UP000614410"/>
    </source>
</evidence>
<protein>
    <submittedName>
        <fullName evidence="1">Uncharacterized protein</fullName>
    </submittedName>
</protein>
<evidence type="ECO:0000313" key="1">
    <source>
        <dbReference type="EMBL" id="MBJ7610555.1"/>
    </source>
</evidence>